<dbReference type="InterPro" id="IPR006027">
    <property type="entry name" value="NusB_RsmB_TIM44"/>
</dbReference>
<accession>A0ABV7YW38</accession>
<dbReference type="InterPro" id="IPR035926">
    <property type="entry name" value="NusB-like_sf"/>
</dbReference>
<dbReference type="Pfam" id="PF01029">
    <property type="entry name" value="NusB"/>
    <property type="match status" value="1"/>
</dbReference>
<feature type="domain" description="NusB/RsmB/TIM44" evidence="7">
    <location>
        <begin position="247"/>
        <end position="342"/>
    </location>
</feature>
<dbReference type="NCBIfam" id="TIGR01951">
    <property type="entry name" value="nusB"/>
    <property type="match status" value="1"/>
</dbReference>
<comment type="caution">
    <text evidence="8">The sequence shown here is derived from an EMBL/GenBank/DDBJ whole genome shotgun (WGS) entry which is preliminary data.</text>
</comment>
<name>A0ABV7YW38_9BACT</name>
<evidence type="ECO:0000256" key="4">
    <source>
        <dbReference type="ARBA" id="ARBA00023015"/>
    </source>
</evidence>
<dbReference type="HAMAP" id="MF_00073">
    <property type="entry name" value="NusB"/>
    <property type="match status" value="1"/>
</dbReference>
<dbReference type="PANTHER" id="PTHR11078">
    <property type="entry name" value="N UTILIZATION SUBSTANCE PROTEIN B-RELATED"/>
    <property type="match status" value="1"/>
</dbReference>
<evidence type="ECO:0000259" key="7">
    <source>
        <dbReference type="Pfam" id="PF01029"/>
    </source>
</evidence>
<proteinExistence type="inferred from homology"/>
<keyword evidence="5 6" id="KW-0804">Transcription</keyword>
<dbReference type="EMBL" id="JBHRYQ010000001">
    <property type="protein sequence ID" value="MFC3810443.1"/>
    <property type="molecule type" value="Genomic_DNA"/>
</dbReference>
<reference evidence="9" key="1">
    <citation type="journal article" date="2019" name="Int. J. Syst. Evol. Microbiol.">
        <title>The Global Catalogue of Microorganisms (GCM) 10K type strain sequencing project: providing services to taxonomists for standard genome sequencing and annotation.</title>
        <authorList>
            <consortium name="The Broad Institute Genomics Platform"/>
            <consortium name="The Broad Institute Genome Sequencing Center for Infectious Disease"/>
            <person name="Wu L."/>
            <person name="Ma J."/>
        </authorList>
    </citation>
    <scope>NUCLEOTIDE SEQUENCE [LARGE SCALE GENOMIC DNA]</scope>
    <source>
        <strain evidence="9">CECT 7956</strain>
    </source>
</reference>
<evidence type="ECO:0000313" key="8">
    <source>
        <dbReference type="EMBL" id="MFC3810443.1"/>
    </source>
</evidence>
<gene>
    <name evidence="6 8" type="primary">nusB</name>
    <name evidence="8" type="ORF">ACFOOI_07260</name>
</gene>
<evidence type="ECO:0000313" key="9">
    <source>
        <dbReference type="Proteomes" id="UP001595616"/>
    </source>
</evidence>
<keyword evidence="3 6" id="KW-0694">RNA-binding</keyword>
<dbReference type="PANTHER" id="PTHR11078:SF3">
    <property type="entry name" value="ANTITERMINATION NUSB DOMAIN-CONTAINING PROTEIN"/>
    <property type="match status" value="1"/>
</dbReference>
<evidence type="ECO:0000256" key="1">
    <source>
        <dbReference type="ARBA" id="ARBA00005952"/>
    </source>
</evidence>
<evidence type="ECO:0000256" key="6">
    <source>
        <dbReference type="HAMAP-Rule" id="MF_00073"/>
    </source>
</evidence>
<dbReference type="Gene3D" id="1.10.940.10">
    <property type="entry name" value="NusB-like"/>
    <property type="match status" value="1"/>
</dbReference>
<organism evidence="8 9">
    <name type="scientific">Lacihabitans lacunae</name>
    <dbReference type="NCBI Taxonomy" id="1028214"/>
    <lineage>
        <taxon>Bacteria</taxon>
        <taxon>Pseudomonadati</taxon>
        <taxon>Bacteroidota</taxon>
        <taxon>Cytophagia</taxon>
        <taxon>Cytophagales</taxon>
        <taxon>Leadbetterellaceae</taxon>
        <taxon>Lacihabitans</taxon>
    </lineage>
</organism>
<keyword evidence="4 6" id="KW-0805">Transcription regulation</keyword>
<protein>
    <recommendedName>
        <fullName evidence="6">Transcription antitermination protein NusB</fullName>
    </recommendedName>
    <alternativeName>
        <fullName evidence="6">Antitermination factor NusB</fullName>
    </alternativeName>
</protein>
<keyword evidence="2 6" id="KW-0889">Transcription antitermination</keyword>
<dbReference type="RefSeq" id="WP_379836591.1">
    <property type="nucleotide sequence ID" value="NZ_JBHRYQ010000001.1"/>
</dbReference>
<evidence type="ECO:0000256" key="2">
    <source>
        <dbReference type="ARBA" id="ARBA00022814"/>
    </source>
</evidence>
<comment type="function">
    <text evidence="6">Involved in transcription antitermination. Required for transcription of ribosomal RNA (rRNA) genes. Binds specifically to the boxA antiterminator sequence of the ribosomal RNA (rrn) operons.</text>
</comment>
<comment type="similarity">
    <text evidence="1 6">Belongs to the NusB family.</text>
</comment>
<dbReference type="InterPro" id="IPR011605">
    <property type="entry name" value="NusB_fam"/>
</dbReference>
<keyword evidence="9" id="KW-1185">Reference proteome</keyword>
<evidence type="ECO:0000256" key="3">
    <source>
        <dbReference type="ARBA" id="ARBA00022884"/>
    </source>
</evidence>
<evidence type="ECO:0000256" key="5">
    <source>
        <dbReference type="ARBA" id="ARBA00023163"/>
    </source>
</evidence>
<dbReference type="SUPFAM" id="SSF48013">
    <property type="entry name" value="NusB-like"/>
    <property type="match status" value="1"/>
</dbReference>
<sequence length="361" mass="42236">MQALYSYEKCRGANVQLALDLIAESFAPDLNSMEKQDKPKLLGKQKLAQSLFLDEVNDKTPEDEVVPPEIKTVLSKAREFYRNKNKKDFDNISLQSQIDAEKVYEQYLMLLQLLVELATKFPEDSNFHKNKAIKVLAASKELEYQCLRKSVNWESERANVNKIYNEALKKNLHVREYEEKINRTFEEELAIVKYVIKNVLLKHEVCHEIFEKTNLYWEEDREILRTMLFHTFNDFVELSTVNIEVLDDVWEESKSFLKVLFTKSVHEEKELMSYLVPFLRNWDFERIVETDRILLKMAAAELIHFPSIPVKVTINEIIEIAKNFSSQKSGQFVNGVLDSLIKDLTAKDIIKKTGRGMIDNK</sequence>
<dbReference type="Proteomes" id="UP001595616">
    <property type="component" value="Unassembled WGS sequence"/>
</dbReference>